<dbReference type="GO" id="GO:0005975">
    <property type="term" value="P:carbohydrate metabolic process"/>
    <property type="evidence" value="ECO:0007669"/>
    <property type="project" value="InterPro"/>
</dbReference>
<keyword evidence="4" id="KW-1185">Reference proteome</keyword>
<dbReference type="GO" id="GO:0008107">
    <property type="term" value="F:galactoside 2-alpha-L-fucosyltransferase activity"/>
    <property type="evidence" value="ECO:0007669"/>
    <property type="project" value="InterPro"/>
</dbReference>
<dbReference type="AlphaFoldDB" id="A0AAE3A4Q0"/>
<keyword evidence="1" id="KW-0328">Glycosyltransferase</keyword>
<evidence type="ECO:0008006" key="5">
    <source>
        <dbReference type="Google" id="ProtNLM"/>
    </source>
</evidence>
<evidence type="ECO:0000313" key="4">
    <source>
        <dbReference type="Proteomes" id="UP001198220"/>
    </source>
</evidence>
<comment type="caution">
    <text evidence="3">The sequence shown here is derived from an EMBL/GenBank/DDBJ whole genome shotgun (WGS) entry which is preliminary data.</text>
</comment>
<dbReference type="PANTHER" id="PTHR11927">
    <property type="entry name" value="GALACTOSIDE 2-L-FUCOSYLTRANSFERASE"/>
    <property type="match status" value="1"/>
</dbReference>
<evidence type="ECO:0000256" key="1">
    <source>
        <dbReference type="ARBA" id="ARBA00022676"/>
    </source>
</evidence>
<accession>A0AAE3A4Q0</accession>
<gene>
    <name evidence="3" type="ORF">LKD36_04125</name>
</gene>
<name>A0AAE3A4Q0_9FIRM</name>
<dbReference type="GO" id="GO:0016020">
    <property type="term" value="C:membrane"/>
    <property type="evidence" value="ECO:0007669"/>
    <property type="project" value="InterPro"/>
</dbReference>
<proteinExistence type="predicted"/>
<evidence type="ECO:0000256" key="2">
    <source>
        <dbReference type="ARBA" id="ARBA00022679"/>
    </source>
</evidence>
<protein>
    <recommendedName>
        <fullName evidence="5">Alpha-1,2-fucosyltransferase</fullName>
    </recommendedName>
</protein>
<keyword evidence="2" id="KW-0808">Transferase</keyword>
<reference evidence="3 4" key="1">
    <citation type="submission" date="2021-10" db="EMBL/GenBank/DDBJ databases">
        <title>Anaerobic single-cell dispensing facilitates the cultivation of human gut bacteria.</title>
        <authorList>
            <person name="Afrizal A."/>
        </authorList>
    </citation>
    <scope>NUCLEOTIDE SEQUENCE [LARGE SCALE GENOMIC DNA]</scope>
    <source>
        <strain evidence="3 4">CLA-AA-H276</strain>
    </source>
</reference>
<dbReference type="Proteomes" id="UP001198220">
    <property type="component" value="Unassembled WGS sequence"/>
</dbReference>
<dbReference type="EMBL" id="JAJEPS010000002">
    <property type="protein sequence ID" value="MCC2125364.1"/>
    <property type="molecule type" value="Genomic_DNA"/>
</dbReference>
<dbReference type="RefSeq" id="WP_308458808.1">
    <property type="nucleotide sequence ID" value="NZ_JAJEPS010000002.1"/>
</dbReference>
<dbReference type="InterPro" id="IPR002516">
    <property type="entry name" value="Glyco_trans_11"/>
</dbReference>
<evidence type="ECO:0000313" key="3">
    <source>
        <dbReference type="EMBL" id="MCC2125364.1"/>
    </source>
</evidence>
<organism evidence="3 4">
    <name type="scientific">Hominiventricola filiformis</name>
    <dbReference type="NCBI Taxonomy" id="2885352"/>
    <lineage>
        <taxon>Bacteria</taxon>
        <taxon>Bacillati</taxon>
        <taxon>Bacillota</taxon>
        <taxon>Clostridia</taxon>
        <taxon>Lachnospirales</taxon>
        <taxon>Lachnospiraceae</taxon>
        <taxon>Hominiventricola</taxon>
    </lineage>
</organism>
<sequence length="307" mass="35914">MLVVNISDQLGNQMFAYAAIRTLAEQKGYDFGFIRAHNDRINDTDHKYGNEIHTIFPQTRQNFLEKLPDTVIHTYHEQIQPGDPLFYNEDVAHIEDNTYLIGHFISYKYLHSYIDEVRKWFTFPQDISDRCQTRIASVRKKYPDKKLIAIHFRVGDDYLKQGFLLQSSYWIHAADYILQLYGRENVIFLPFYDRKQKKGGIVNYFFQHYPCEDIRGTLVEDMCSLSLLENLIVCNSSFSAMAGILNQVPDHLIIRPSSYPAGSGYLPTDCFPEEWISIPARKSFLSRLNYRSMQLKGFLLKGLKRKH</sequence>
<dbReference type="PANTHER" id="PTHR11927:SF9">
    <property type="entry name" value="L-FUCOSYLTRANSFERASE"/>
    <property type="match status" value="1"/>
</dbReference>